<feature type="coiled-coil region" evidence="9">
    <location>
        <begin position="378"/>
        <end position="405"/>
    </location>
</feature>
<evidence type="ECO:0000256" key="5">
    <source>
        <dbReference type="ARBA" id="ARBA00022777"/>
    </source>
</evidence>
<dbReference type="Gene3D" id="1.10.287.130">
    <property type="match status" value="1"/>
</dbReference>
<dbReference type="PROSITE" id="PS50110">
    <property type="entry name" value="RESPONSE_REGULATORY"/>
    <property type="match status" value="1"/>
</dbReference>
<dbReference type="GO" id="GO:0005886">
    <property type="term" value="C:plasma membrane"/>
    <property type="evidence" value="ECO:0007669"/>
    <property type="project" value="TreeGrafter"/>
</dbReference>
<feature type="transmembrane region" description="Helical" evidence="10">
    <location>
        <begin position="352"/>
        <end position="372"/>
    </location>
</feature>
<evidence type="ECO:0000259" key="12">
    <source>
        <dbReference type="PROSITE" id="PS50110"/>
    </source>
</evidence>
<feature type="repeat" description="TPR" evidence="8">
    <location>
        <begin position="114"/>
        <end position="147"/>
    </location>
</feature>
<evidence type="ECO:0000256" key="3">
    <source>
        <dbReference type="ARBA" id="ARBA00022553"/>
    </source>
</evidence>
<comment type="catalytic activity">
    <reaction evidence="1">
        <text>ATP + protein L-histidine = ADP + protein N-phospho-L-histidine.</text>
        <dbReference type="EC" id="2.7.13.3"/>
    </reaction>
</comment>
<dbReference type="InterPro" id="IPR001789">
    <property type="entry name" value="Sig_transdc_resp-reg_receiver"/>
</dbReference>
<dbReference type="SUPFAM" id="SSF47384">
    <property type="entry name" value="Homodimeric domain of signal transducing histidine kinase"/>
    <property type="match status" value="1"/>
</dbReference>
<dbReference type="InterPro" id="IPR011990">
    <property type="entry name" value="TPR-like_helical_dom_sf"/>
</dbReference>
<dbReference type="PROSITE" id="PS50005">
    <property type="entry name" value="TPR"/>
    <property type="match status" value="2"/>
</dbReference>
<feature type="modified residue" description="4-aspartylphosphate" evidence="7">
    <location>
        <position position="703"/>
    </location>
</feature>
<dbReference type="RefSeq" id="WP_185682302.1">
    <property type="nucleotide sequence ID" value="NZ_JACLAU010000003.1"/>
</dbReference>
<dbReference type="InterPro" id="IPR004358">
    <property type="entry name" value="Sig_transdc_His_kin-like_C"/>
</dbReference>
<dbReference type="EMBL" id="JACLAU010000003">
    <property type="protein sequence ID" value="MBC2650886.1"/>
    <property type="molecule type" value="Genomic_DNA"/>
</dbReference>
<dbReference type="InterPro" id="IPR036097">
    <property type="entry name" value="HisK_dim/P_sf"/>
</dbReference>
<dbReference type="SUPFAM" id="SSF52172">
    <property type="entry name" value="CheY-like"/>
    <property type="match status" value="1"/>
</dbReference>
<dbReference type="EC" id="2.7.13.3" evidence="2"/>
<dbReference type="InterPro" id="IPR019734">
    <property type="entry name" value="TPR_rpt"/>
</dbReference>
<dbReference type="InterPro" id="IPR011006">
    <property type="entry name" value="CheY-like_superfamily"/>
</dbReference>
<comment type="caution">
    <text evidence="13">The sequence shown here is derived from an EMBL/GenBank/DDBJ whole genome shotgun (WGS) entry which is preliminary data.</text>
</comment>
<evidence type="ECO:0000256" key="9">
    <source>
        <dbReference type="SAM" id="Coils"/>
    </source>
</evidence>
<feature type="repeat" description="TPR" evidence="8">
    <location>
        <begin position="151"/>
        <end position="184"/>
    </location>
</feature>
<dbReference type="InterPro" id="IPR003661">
    <property type="entry name" value="HisK_dim/P_dom"/>
</dbReference>
<dbReference type="PANTHER" id="PTHR43047">
    <property type="entry name" value="TWO-COMPONENT HISTIDINE PROTEIN KINASE"/>
    <property type="match status" value="1"/>
</dbReference>
<evidence type="ECO:0000313" key="14">
    <source>
        <dbReference type="Proteomes" id="UP000520156"/>
    </source>
</evidence>
<dbReference type="GO" id="GO:0009927">
    <property type="term" value="F:histidine phosphotransfer kinase activity"/>
    <property type="evidence" value="ECO:0007669"/>
    <property type="project" value="TreeGrafter"/>
</dbReference>
<dbReference type="Pfam" id="PF13424">
    <property type="entry name" value="TPR_12"/>
    <property type="match status" value="1"/>
</dbReference>
<dbReference type="PRINTS" id="PR00344">
    <property type="entry name" value="BCTRLSENSOR"/>
</dbReference>
<feature type="domain" description="Response regulatory" evidence="12">
    <location>
        <begin position="655"/>
        <end position="771"/>
    </location>
</feature>
<dbReference type="Pfam" id="PF00512">
    <property type="entry name" value="HisKA"/>
    <property type="match status" value="1"/>
</dbReference>
<keyword evidence="9" id="KW-0175">Coiled coil</keyword>
<evidence type="ECO:0000256" key="7">
    <source>
        <dbReference type="PROSITE-ProRule" id="PRU00169"/>
    </source>
</evidence>
<dbReference type="SUPFAM" id="SSF48452">
    <property type="entry name" value="TPR-like"/>
    <property type="match status" value="1"/>
</dbReference>
<dbReference type="Gene3D" id="3.30.565.10">
    <property type="entry name" value="Histidine kinase-like ATPase, C-terminal domain"/>
    <property type="match status" value="1"/>
</dbReference>
<evidence type="ECO:0000256" key="6">
    <source>
        <dbReference type="ARBA" id="ARBA00023012"/>
    </source>
</evidence>
<keyword evidence="6" id="KW-0902">Two-component regulatory system</keyword>
<organism evidence="13 14">
    <name type="scientific">Novosphingobium aerophilum</name>
    <dbReference type="NCBI Taxonomy" id="2839843"/>
    <lineage>
        <taxon>Bacteria</taxon>
        <taxon>Pseudomonadati</taxon>
        <taxon>Pseudomonadota</taxon>
        <taxon>Alphaproteobacteria</taxon>
        <taxon>Sphingomonadales</taxon>
        <taxon>Sphingomonadaceae</taxon>
        <taxon>Novosphingobium</taxon>
    </lineage>
</organism>
<dbReference type="CDD" id="cd00082">
    <property type="entry name" value="HisKA"/>
    <property type="match status" value="1"/>
</dbReference>
<dbReference type="InterPro" id="IPR005467">
    <property type="entry name" value="His_kinase_dom"/>
</dbReference>
<protein>
    <recommendedName>
        <fullName evidence="2">histidine kinase</fullName>
        <ecNumber evidence="2">2.7.13.3</ecNumber>
    </recommendedName>
</protein>
<keyword evidence="5" id="KW-0418">Kinase</keyword>
<dbReference type="SMART" id="SM00448">
    <property type="entry name" value="REC"/>
    <property type="match status" value="1"/>
</dbReference>
<keyword evidence="10" id="KW-0472">Membrane</keyword>
<name>A0A7X1KB35_9SPHN</name>
<accession>A0A7X1KB35</accession>
<dbReference type="CDD" id="cd16922">
    <property type="entry name" value="HATPase_EvgS-ArcB-TorS-like"/>
    <property type="match status" value="1"/>
</dbReference>
<evidence type="ECO:0000256" key="8">
    <source>
        <dbReference type="PROSITE-ProRule" id="PRU00339"/>
    </source>
</evidence>
<evidence type="ECO:0000256" key="1">
    <source>
        <dbReference type="ARBA" id="ARBA00000085"/>
    </source>
</evidence>
<dbReference type="FunFam" id="3.30.565.10:FF:000010">
    <property type="entry name" value="Sensor histidine kinase RcsC"/>
    <property type="match status" value="1"/>
</dbReference>
<dbReference type="PANTHER" id="PTHR43047:SF72">
    <property type="entry name" value="OSMOSENSING HISTIDINE PROTEIN KINASE SLN1"/>
    <property type="match status" value="1"/>
</dbReference>
<evidence type="ECO:0000256" key="2">
    <source>
        <dbReference type="ARBA" id="ARBA00012438"/>
    </source>
</evidence>
<proteinExistence type="predicted"/>
<dbReference type="SMART" id="SM00388">
    <property type="entry name" value="HisKA"/>
    <property type="match status" value="1"/>
</dbReference>
<reference evidence="13 14" key="1">
    <citation type="submission" date="2020-08" db="EMBL/GenBank/DDBJ databases">
        <title>The genome sequence of Novosphingobium flavum 4Y4.</title>
        <authorList>
            <person name="Liu Y."/>
        </authorList>
    </citation>
    <scope>NUCLEOTIDE SEQUENCE [LARGE SCALE GENOMIC DNA]</scope>
    <source>
        <strain evidence="13 14">4Y4</strain>
    </source>
</reference>
<feature type="domain" description="Histidine kinase" evidence="11">
    <location>
        <begin position="412"/>
        <end position="628"/>
    </location>
</feature>
<evidence type="ECO:0000256" key="10">
    <source>
        <dbReference type="SAM" id="Phobius"/>
    </source>
</evidence>
<dbReference type="Gene3D" id="3.40.50.2300">
    <property type="match status" value="1"/>
</dbReference>
<sequence>MLSDPAQALSHARKAVASAGTIADLRERRLAETQGHWLEAEALNRTDQPDAAEAVAIAALRVVEQYDAGSALNGDLLATIGQIARAKGDVVSALSDYQKAFRIFEAQGQRRSQAKVLQYIGTLYFDAGDFERMLKYYADSAELFDDPAIRVAARNNQGDALVELKRYDEAFLQYRRALEIARTMENEDLVTSILTNMATAYARAGNLGTARRLVAQGLASPGARDPDLAAFLHGVQAQIDWARHDTAAAVANLNLLFRGQDPTKTNYEYAEFHHLASKVYAAAGDYPLALAHSLAYQRLDEERRAVMASTNAALMAARFDLANQELKVSRIKAKKLESDIALQKSRERYDRLAFIGLMTLLAIAGLVVFGLAKALRTIRRSRNEVAMANITLQQTNEELERALDAKTRFLATTSHEIRTPLNGILGMTQVLLHDQSLAGVIRERIKTVHDAGTTMKSLVDDILDVAKMETGGVHVEREPTRLHPLLNGVADLWQSQAETRGIRLRVDLAGCAPIAMCDPRLVRQITFNLLSNAVKFTRAGEVRLVATTSGGRLQIAVSDTGIGIAAEHLELIFKSFQQVDNSTQRQYGGTGLGLAICRNLARAMGGEIEVISEEGKGSTFTVVLPLPEDGIAGPESAAPASDVPSDLSRAVSPCTVLLIEANPLSRNVMTKAIGADGIEVVGCDSADAAVAAAGSGIALVVADVSSSGGWDALAALAARCGWAGGQVPLLALVQGAADADAEAAAAAIGGVTILCRPMSAATLRSTIAASLPTADHPTPPSARAAA</sequence>
<dbReference type="AlphaFoldDB" id="A0A7X1KB35"/>
<dbReference type="SMART" id="SM00387">
    <property type="entry name" value="HATPase_c"/>
    <property type="match status" value="1"/>
</dbReference>
<keyword evidence="14" id="KW-1185">Reference proteome</keyword>
<dbReference type="InterPro" id="IPR036890">
    <property type="entry name" value="HATPase_C_sf"/>
</dbReference>
<keyword evidence="10" id="KW-0812">Transmembrane</keyword>
<dbReference type="SUPFAM" id="SSF55874">
    <property type="entry name" value="ATPase domain of HSP90 chaperone/DNA topoisomerase II/histidine kinase"/>
    <property type="match status" value="1"/>
</dbReference>
<gene>
    <name evidence="13" type="ORF">H7F49_04150</name>
</gene>
<dbReference type="Proteomes" id="UP000520156">
    <property type="component" value="Unassembled WGS sequence"/>
</dbReference>
<keyword evidence="3 7" id="KW-0597">Phosphoprotein</keyword>
<keyword evidence="8" id="KW-0802">TPR repeat</keyword>
<evidence type="ECO:0000313" key="13">
    <source>
        <dbReference type="EMBL" id="MBC2650886.1"/>
    </source>
</evidence>
<evidence type="ECO:0000259" key="11">
    <source>
        <dbReference type="PROSITE" id="PS50109"/>
    </source>
</evidence>
<dbReference type="SMART" id="SM00028">
    <property type="entry name" value="TPR"/>
    <property type="match status" value="3"/>
</dbReference>
<dbReference type="PROSITE" id="PS50109">
    <property type="entry name" value="HIS_KIN"/>
    <property type="match status" value="1"/>
</dbReference>
<dbReference type="Pfam" id="PF02518">
    <property type="entry name" value="HATPase_c"/>
    <property type="match status" value="1"/>
</dbReference>
<evidence type="ECO:0000256" key="4">
    <source>
        <dbReference type="ARBA" id="ARBA00022679"/>
    </source>
</evidence>
<keyword evidence="10" id="KW-1133">Transmembrane helix</keyword>
<dbReference type="GO" id="GO:0000155">
    <property type="term" value="F:phosphorelay sensor kinase activity"/>
    <property type="evidence" value="ECO:0007669"/>
    <property type="project" value="InterPro"/>
</dbReference>
<dbReference type="Gene3D" id="1.25.40.10">
    <property type="entry name" value="Tetratricopeptide repeat domain"/>
    <property type="match status" value="1"/>
</dbReference>
<keyword evidence="4" id="KW-0808">Transferase</keyword>
<dbReference type="InterPro" id="IPR003594">
    <property type="entry name" value="HATPase_dom"/>
</dbReference>